<dbReference type="Pfam" id="PF02321">
    <property type="entry name" value="OEP"/>
    <property type="match status" value="1"/>
</dbReference>
<evidence type="ECO:0000313" key="10">
    <source>
        <dbReference type="EMBL" id="QOU04898.1"/>
    </source>
</evidence>
<proteinExistence type="inferred from homology"/>
<evidence type="ECO:0000313" key="11">
    <source>
        <dbReference type="EMBL" id="SUD33648.1"/>
    </source>
</evidence>
<evidence type="ECO:0000256" key="4">
    <source>
        <dbReference type="ARBA" id="ARBA00022692"/>
    </source>
</evidence>
<dbReference type="AlphaFoldDB" id="A0A379IJS1"/>
<reference evidence="10 13" key="2">
    <citation type="submission" date="2020-10" db="EMBL/GenBank/DDBJ databases">
        <title>Complete genome sequence of a novel Pseudomonas fluorescens strain isolated from the flower of kumarahou (Pomaderris kumeraho).</title>
        <authorList>
            <person name="Summers M.C."/>
            <person name="Nowak V."/>
            <person name="Fairhurst M.J."/>
            <person name="Owen J.G."/>
            <person name="Gerth M.L."/>
            <person name="Patrick W.M."/>
        </authorList>
    </citation>
    <scope>NUCLEOTIDE SEQUENCE [LARGE SCALE GENOMIC DNA]</scope>
    <source>
        <strain evidence="10 13">KF1</strain>
    </source>
</reference>
<dbReference type="RefSeq" id="WP_033902317.1">
    <property type="nucleotide sequence ID" value="NZ_CP008896.1"/>
</dbReference>
<keyword evidence="8" id="KW-0449">Lipoprotein</keyword>
<keyword evidence="3" id="KW-1134">Transmembrane beta strand</keyword>
<evidence type="ECO:0000313" key="13">
    <source>
        <dbReference type="Proteomes" id="UP000593833"/>
    </source>
</evidence>
<evidence type="ECO:0000256" key="9">
    <source>
        <dbReference type="SAM" id="SignalP"/>
    </source>
</evidence>
<feature type="signal peptide" evidence="9">
    <location>
        <begin position="1"/>
        <end position="19"/>
    </location>
</feature>
<evidence type="ECO:0000256" key="3">
    <source>
        <dbReference type="ARBA" id="ARBA00022452"/>
    </source>
</evidence>
<keyword evidence="7" id="KW-0998">Cell outer membrane</keyword>
<evidence type="ECO:0000256" key="1">
    <source>
        <dbReference type="ARBA" id="ARBA00004442"/>
    </source>
</evidence>
<reference evidence="11 12" key="1">
    <citation type="submission" date="2018-06" db="EMBL/GenBank/DDBJ databases">
        <authorList>
            <consortium name="Pathogen Informatics"/>
            <person name="Doyle S."/>
        </authorList>
    </citation>
    <scope>NUCLEOTIDE SEQUENCE [LARGE SCALE GENOMIC DNA]</scope>
    <source>
        <strain evidence="11 12">NCTC10392</strain>
    </source>
</reference>
<evidence type="ECO:0000256" key="5">
    <source>
        <dbReference type="ARBA" id="ARBA00023136"/>
    </source>
</evidence>
<evidence type="ECO:0000256" key="8">
    <source>
        <dbReference type="ARBA" id="ARBA00023288"/>
    </source>
</evidence>
<dbReference type="InterPro" id="IPR003423">
    <property type="entry name" value="OMP_efflux"/>
</dbReference>
<keyword evidence="6" id="KW-0564">Palmitate</keyword>
<dbReference type="EMBL" id="UGUS01000002">
    <property type="protein sequence ID" value="SUD33648.1"/>
    <property type="molecule type" value="Genomic_DNA"/>
</dbReference>
<keyword evidence="9" id="KW-0732">Signal</keyword>
<comment type="subcellular location">
    <subcellularLocation>
        <location evidence="1">Cell outer membrane</location>
    </subcellularLocation>
</comment>
<dbReference type="Proteomes" id="UP000255125">
    <property type="component" value="Unassembled WGS sequence"/>
</dbReference>
<sequence>MEKLLLLVLLLGASGAAQPQSFEMPLPPAQILPASIATKLLDADPRVESARASLDAAIQEAGIIKRSPYEWIVNGTSQQRRVQGGPNYNEWTAGVERTIRLPGKSSADSDISTATLEIAEASYGEARHEAARELMLAWLDWQAAEEARDIAARGVESAKDSLAAVQKRNRAGDASTLDVNIAKAELSDQLRSGNDAKVKATTTWIALTTKFPGVERARVALPAPVKVTGNDESWTARIIEQSDELRRTIATARRAEGLSGRARADKIPDPTFGVFTNSEQGNRERIYGVSVSMPIPSRSRSARYAQALAQEDATRHDSALVKRQLTTLITQNLALAEGAFESYLLAKDGAQEMETNKSQTQRAYELGEADLQSLLLARRQSVSAATTALEAQVETLKTNLSLLIDAHWIWDLDHS</sequence>
<evidence type="ECO:0000256" key="2">
    <source>
        <dbReference type="ARBA" id="ARBA00007613"/>
    </source>
</evidence>
<dbReference type="OrthoDB" id="7616984at2"/>
<evidence type="ECO:0000256" key="6">
    <source>
        <dbReference type="ARBA" id="ARBA00023139"/>
    </source>
</evidence>
<comment type="similarity">
    <text evidence="2">Belongs to the outer membrane factor (OMF) (TC 1.B.17) family.</text>
</comment>
<protein>
    <submittedName>
        <fullName evidence="11">Outer membrane efflux protein</fullName>
    </submittedName>
    <submittedName>
        <fullName evidence="10">TolC family protein</fullName>
    </submittedName>
</protein>
<gene>
    <name evidence="10" type="ORF">IM720_30225</name>
    <name evidence="11" type="ORF">NCTC10392_05047</name>
</gene>
<evidence type="ECO:0000313" key="12">
    <source>
        <dbReference type="Proteomes" id="UP000255125"/>
    </source>
</evidence>
<accession>A0A379IJS1</accession>
<dbReference type="PANTHER" id="PTHR30203:SF24">
    <property type="entry name" value="BLR4935 PROTEIN"/>
    <property type="match status" value="1"/>
</dbReference>
<dbReference type="GO" id="GO:0016020">
    <property type="term" value="C:membrane"/>
    <property type="evidence" value="ECO:0007669"/>
    <property type="project" value="UniProtKB-SubCell"/>
</dbReference>
<organism evidence="11 12">
    <name type="scientific">Pseudomonas fluorescens</name>
    <dbReference type="NCBI Taxonomy" id="294"/>
    <lineage>
        <taxon>Bacteria</taxon>
        <taxon>Pseudomonadati</taxon>
        <taxon>Pseudomonadota</taxon>
        <taxon>Gammaproteobacteria</taxon>
        <taxon>Pseudomonadales</taxon>
        <taxon>Pseudomonadaceae</taxon>
        <taxon>Pseudomonas</taxon>
    </lineage>
</organism>
<dbReference type="PANTHER" id="PTHR30203">
    <property type="entry name" value="OUTER MEMBRANE CATION EFFLUX PROTEIN"/>
    <property type="match status" value="1"/>
</dbReference>
<name>A0A379IJS1_PSEFL</name>
<dbReference type="EMBL" id="CP063233">
    <property type="protein sequence ID" value="QOU04898.1"/>
    <property type="molecule type" value="Genomic_DNA"/>
</dbReference>
<dbReference type="GO" id="GO:0015562">
    <property type="term" value="F:efflux transmembrane transporter activity"/>
    <property type="evidence" value="ECO:0007669"/>
    <property type="project" value="InterPro"/>
</dbReference>
<evidence type="ECO:0000256" key="7">
    <source>
        <dbReference type="ARBA" id="ARBA00023237"/>
    </source>
</evidence>
<dbReference type="Proteomes" id="UP000593833">
    <property type="component" value="Chromosome"/>
</dbReference>
<dbReference type="Gene3D" id="1.20.1600.10">
    <property type="entry name" value="Outer membrane efflux proteins (OEP)"/>
    <property type="match status" value="1"/>
</dbReference>
<dbReference type="SUPFAM" id="SSF56954">
    <property type="entry name" value="Outer membrane efflux proteins (OEP)"/>
    <property type="match status" value="1"/>
</dbReference>
<dbReference type="KEGG" id="pfn:HZ99_14925"/>
<keyword evidence="4" id="KW-0812">Transmembrane</keyword>
<feature type="chain" id="PRO_5036071562" evidence="9">
    <location>
        <begin position="20"/>
        <end position="415"/>
    </location>
</feature>
<keyword evidence="5" id="KW-0472">Membrane</keyword>
<dbReference type="InterPro" id="IPR010131">
    <property type="entry name" value="MdtP/NodT-like"/>
</dbReference>